<evidence type="ECO:0000313" key="1">
    <source>
        <dbReference type="EMBL" id="UCR90854.1"/>
    </source>
</evidence>
<name>A0AAN0KEA4_9CAUD</name>
<organism evidence="1 2">
    <name type="scientific">Brevundimonas phage AA</name>
    <dbReference type="NCBI Taxonomy" id="2880937"/>
    <lineage>
        <taxon>Viruses</taxon>
        <taxon>Duplodnaviria</taxon>
        <taxon>Heunggongvirae</taxon>
        <taxon>Uroviricota</taxon>
        <taxon>Caudoviricetes</taxon>
        <taxon>Autographivirales</taxon>
        <taxon>Autonotataviridae</taxon>
        <taxon>Conareevirus</taxon>
        <taxon>Conareevirus doublea</taxon>
    </lineage>
</organism>
<sequence length="49" mass="5718">MRNKLKIAVLDFSTTLFQVWLMDTHPVGHPVECVKYHAYRFAGWLGRAL</sequence>
<protein>
    <submittedName>
        <fullName evidence="1">Uncharacterized protein</fullName>
    </submittedName>
</protein>
<dbReference type="Proteomes" id="UP000827707">
    <property type="component" value="Segment"/>
</dbReference>
<proteinExistence type="predicted"/>
<evidence type="ECO:0000313" key="2">
    <source>
        <dbReference type="Proteomes" id="UP000827707"/>
    </source>
</evidence>
<dbReference type="EMBL" id="OK319016">
    <property type="protein sequence ID" value="UCR90854.1"/>
    <property type="molecule type" value="Genomic_DNA"/>
</dbReference>
<accession>A0AAN0KEA4</accession>
<reference evidence="2" key="1">
    <citation type="journal article" date="2024" name="Viruses">
        <title>New Genera and Species of Caulobacter and Brevundimonas Bacteriophages Provide Insights into Phage Genome Evolution.</title>
        <authorList>
            <person name="Ely B."/>
            <person name="Hils M."/>
            <person name="Clarke A."/>
            <person name="Albert M."/>
            <person name="Holness N."/>
            <person name="Lenski J."/>
            <person name="Mohammadi T."/>
        </authorList>
    </citation>
    <scope>NUCLEOTIDE SEQUENCE [LARGE SCALE GENOMIC DNA]</scope>
</reference>
<keyword evidence="2" id="KW-1185">Reference proteome</keyword>